<evidence type="ECO:0000313" key="2">
    <source>
        <dbReference type="EMBL" id="TQJ07201.1"/>
    </source>
</evidence>
<evidence type="ECO:0008006" key="4">
    <source>
        <dbReference type="Google" id="ProtNLM"/>
    </source>
</evidence>
<evidence type="ECO:0000256" key="1">
    <source>
        <dbReference type="SAM" id="MobiDB-lite"/>
    </source>
</evidence>
<evidence type="ECO:0000313" key="3">
    <source>
        <dbReference type="Proteomes" id="UP000317893"/>
    </source>
</evidence>
<reference evidence="2 3" key="1">
    <citation type="submission" date="2019-06" db="EMBL/GenBank/DDBJ databases">
        <title>Sequencing the genomes of 1000 actinobacteria strains.</title>
        <authorList>
            <person name="Klenk H.-P."/>
        </authorList>
    </citation>
    <scope>NUCLEOTIDE SEQUENCE [LARGE SCALE GENOMIC DNA]</scope>
    <source>
        <strain evidence="2 3">DSM 18607</strain>
    </source>
</reference>
<comment type="caution">
    <text evidence="2">The sequence shown here is derived from an EMBL/GenBank/DDBJ whole genome shotgun (WGS) entry which is preliminary data.</text>
</comment>
<sequence length="257" mass="26468">MALKRHRVDTAAFRSGPTGPGVETVDVTVEPDTTRDGVVLRARTPDGESWHDVAPELLEQGLAAIFTRQSQLERTAARFGLSTEDLLAALARSAVDLADPSGGLPAAEREALRRAGISLDGSPQDPSGAGQVALGLARGRRLRDEALTVAQAATALAVTPGRVRQLVSTGAVVTLPGGESGHLLPAWQIVDGRLLPGLESVATAAAGLHPLTLAGFMTRPDADLVADGEAVSPVDWLLTGGDPDVVAQLVVGLRVAA</sequence>
<organism evidence="2 3">
    <name type="scientific">Lapillicoccus jejuensis</name>
    <dbReference type="NCBI Taxonomy" id="402171"/>
    <lineage>
        <taxon>Bacteria</taxon>
        <taxon>Bacillati</taxon>
        <taxon>Actinomycetota</taxon>
        <taxon>Actinomycetes</taxon>
        <taxon>Micrococcales</taxon>
        <taxon>Intrasporangiaceae</taxon>
        <taxon>Lapillicoccus</taxon>
    </lineage>
</organism>
<dbReference type="AlphaFoldDB" id="A0A542DVS1"/>
<dbReference type="EMBL" id="VFMN01000001">
    <property type="protein sequence ID" value="TQJ07201.1"/>
    <property type="molecule type" value="Genomic_DNA"/>
</dbReference>
<feature type="region of interest" description="Disordered" evidence="1">
    <location>
        <begin position="1"/>
        <end position="21"/>
    </location>
</feature>
<keyword evidence="3" id="KW-1185">Reference proteome</keyword>
<dbReference type="OrthoDB" id="3259391at2"/>
<dbReference type="Proteomes" id="UP000317893">
    <property type="component" value="Unassembled WGS sequence"/>
</dbReference>
<gene>
    <name evidence="2" type="ORF">FB458_0255</name>
</gene>
<accession>A0A542DVS1</accession>
<protein>
    <recommendedName>
        <fullName evidence="4">Excisionase family DNA binding protein</fullName>
    </recommendedName>
</protein>
<dbReference type="RefSeq" id="WP_141846069.1">
    <property type="nucleotide sequence ID" value="NZ_BAAAPR010000018.1"/>
</dbReference>
<name>A0A542DVS1_9MICO</name>
<proteinExistence type="predicted"/>